<protein>
    <submittedName>
        <fullName evidence="1">Uncharacterized protein</fullName>
    </submittedName>
</protein>
<evidence type="ECO:0000313" key="2">
    <source>
        <dbReference type="Proteomes" id="UP000827872"/>
    </source>
</evidence>
<dbReference type="Proteomes" id="UP000827872">
    <property type="component" value="Linkage Group LG01"/>
</dbReference>
<accession>A0ACB8G7V1</accession>
<dbReference type="EMBL" id="CM037614">
    <property type="protein sequence ID" value="KAH8015683.1"/>
    <property type="molecule type" value="Genomic_DNA"/>
</dbReference>
<proteinExistence type="predicted"/>
<organism evidence="1 2">
    <name type="scientific">Sphaerodactylus townsendi</name>
    <dbReference type="NCBI Taxonomy" id="933632"/>
    <lineage>
        <taxon>Eukaryota</taxon>
        <taxon>Metazoa</taxon>
        <taxon>Chordata</taxon>
        <taxon>Craniata</taxon>
        <taxon>Vertebrata</taxon>
        <taxon>Euteleostomi</taxon>
        <taxon>Lepidosauria</taxon>
        <taxon>Squamata</taxon>
        <taxon>Bifurcata</taxon>
        <taxon>Gekkota</taxon>
        <taxon>Sphaerodactylidae</taxon>
        <taxon>Sphaerodactylus</taxon>
    </lineage>
</organism>
<reference evidence="1" key="1">
    <citation type="submission" date="2021-08" db="EMBL/GenBank/DDBJ databases">
        <title>The first chromosome-level gecko genome reveals the dynamic sex chromosomes of Neotropical dwarf geckos (Sphaerodactylidae: Sphaerodactylus).</title>
        <authorList>
            <person name="Pinto B.J."/>
            <person name="Keating S.E."/>
            <person name="Gamble T."/>
        </authorList>
    </citation>
    <scope>NUCLEOTIDE SEQUENCE</scope>
    <source>
        <strain evidence="1">TG3544</strain>
    </source>
</reference>
<keyword evidence="2" id="KW-1185">Reference proteome</keyword>
<comment type="caution">
    <text evidence="1">The sequence shown here is derived from an EMBL/GenBank/DDBJ whole genome shotgun (WGS) entry which is preliminary data.</text>
</comment>
<gene>
    <name evidence="1" type="ORF">K3G42_007099</name>
</gene>
<evidence type="ECO:0000313" key="1">
    <source>
        <dbReference type="EMBL" id="KAH8015683.1"/>
    </source>
</evidence>
<name>A0ACB8G7V1_9SAUR</name>
<sequence>MKVSIFHLLFLAGLSVISAQEDLSGRAFLFLNDSSENCVIVRPLPEKPLEKLTICLRFYTDLTRTYSLFSYETDPDNSEILIVKTESGDYAFFLGGDYVIFKVPNDPTNWEHVCFAWESTTGTVEFWMNGKPWPRKGMKKGYTVPAAAFILLGKEQDRYWGSSGTFSGELADVYVWDFLLSPYPMRSTYHDFKLPPCILCWKDLQYEVKGDVIVKARLK</sequence>